<comment type="caution">
    <text evidence="2">The sequence shown here is derived from an EMBL/GenBank/DDBJ whole genome shotgun (WGS) entry which is preliminary data.</text>
</comment>
<feature type="region of interest" description="Disordered" evidence="1">
    <location>
        <begin position="32"/>
        <end position="53"/>
    </location>
</feature>
<protein>
    <submittedName>
        <fullName evidence="2">Uncharacterized protein</fullName>
    </submittedName>
</protein>
<evidence type="ECO:0000256" key="1">
    <source>
        <dbReference type="SAM" id="MobiDB-lite"/>
    </source>
</evidence>
<dbReference type="Proteomes" id="UP001381693">
    <property type="component" value="Unassembled WGS sequence"/>
</dbReference>
<feature type="region of interest" description="Disordered" evidence="1">
    <location>
        <begin position="100"/>
        <end position="124"/>
    </location>
</feature>
<organism evidence="2 3">
    <name type="scientific">Halocaridina rubra</name>
    <name type="common">Hawaiian red shrimp</name>
    <dbReference type="NCBI Taxonomy" id="373956"/>
    <lineage>
        <taxon>Eukaryota</taxon>
        <taxon>Metazoa</taxon>
        <taxon>Ecdysozoa</taxon>
        <taxon>Arthropoda</taxon>
        <taxon>Crustacea</taxon>
        <taxon>Multicrustacea</taxon>
        <taxon>Malacostraca</taxon>
        <taxon>Eumalacostraca</taxon>
        <taxon>Eucarida</taxon>
        <taxon>Decapoda</taxon>
        <taxon>Pleocyemata</taxon>
        <taxon>Caridea</taxon>
        <taxon>Atyoidea</taxon>
        <taxon>Atyidae</taxon>
        <taxon>Halocaridina</taxon>
    </lineage>
</organism>
<accession>A0AAN8WG76</accession>
<gene>
    <name evidence="2" type="ORF">SK128_021575</name>
</gene>
<evidence type="ECO:0000313" key="2">
    <source>
        <dbReference type="EMBL" id="KAK7065745.1"/>
    </source>
</evidence>
<dbReference type="AlphaFoldDB" id="A0AAN8WG76"/>
<keyword evidence="3" id="KW-1185">Reference proteome</keyword>
<dbReference type="EMBL" id="JAXCGZ010019956">
    <property type="protein sequence ID" value="KAK7065745.1"/>
    <property type="molecule type" value="Genomic_DNA"/>
</dbReference>
<evidence type="ECO:0000313" key="3">
    <source>
        <dbReference type="Proteomes" id="UP001381693"/>
    </source>
</evidence>
<feature type="non-terminal residue" evidence="2">
    <location>
        <position position="1"/>
    </location>
</feature>
<proteinExistence type="predicted"/>
<feature type="compositionally biased region" description="Basic and acidic residues" evidence="1">
    <location>
        <begin position="39"/>
        <end position="53"/>
    </location>
</feature>
<sequence>NNKHYISSLDPRLLTTYNTKSTVKSPRDIVIPKNAQKFHNNDTKNDEMQERGSWHPLAPRLETILVFGPRGARWRRKCVHPYDSVSCECIATESDRAIDSEEVHRGTPPTHRPPNLYMHPCADG</sequence>
<reference evidence="2 3" key="1">
    <citation type="submission" date="2023-11" db="EMBL/GenBank/DDBJ databases">
        <title>Halocaridina rubra genome assembly.</title>
        <authorList>
            <person name="Smith C."/>
        </authorList>
    </citation>
    <scope>NUCLEOTIDE SEQUENCE [LARGE SCALE GENOMIC DNA]</scope>
    <source>
        <strain evidence="2">EP-1</strain>
        <tissue evidence="2">Whole</tissue>
    </source>
</reference>
<name>A0AAN8WG76_HALRR</name>